<evidence type="ECO:0000256" key="5">
    <source>
        <dbReference type="ARBA" id="ARBA00023163"/>
    </source>
</evidence>
<dbReference type="PROSITE" id="PS50045">
    <property type="entry name" value="SIGMA54_INTERACT_4"/>
    <property type="match status" value="1"/>
</dbReference>
<dbReference type="Gene3D" id="1.10.8.60">
    <property type="match status" value="1"/>
</dbReference>
<dbReference type="InterPro" id="IPR002197">
    <property type="entry name" value="HTH_Fis"/>
</dbReference>
<evidence type="ECO:0000256" key="2">
    <source>
        <dbReference type="ARBA" id="ARBA00022840"/>
    </source>
</evidence>
<dbReference type="PROSITE" id="PS00688">
    <property type="entry name" value="SIGMA54_INTERACT_3"/>
    <property type="match status" value="1"/>
</dbReference>
<dbReference type="EMBL" id="JACBNQ010000005">
    <property type="protein sequence ID" value="NYB73999.1"/>
    <property type="molecule type" value="Genomic_DNA"/>
</dbReference>
<dbReference type="GO" id="GO:0006355">
    <property type="term" value="P:regulation of DNA-templated transcription"/>
    <property type="evidence" value="ECO:0007669"/>
    <property type="project" value="InterPro"/>
</dbReference>
<dbReference type="SMART" id="SM00382">
    <property type="entry name" value="AAA"/>
    <property type="match status" value="1"/>
</dbReference>
<evidence type="ECO:0000256" key="1">
    <source>
        <dbReference type="ARBA" id="ARBA00022741"/>
    </source>
</evidence>
<dbReference type="PROSITE" id="PS00676">
    <property type="entry name" value="SIGMA54_INTERACT_2"/>
    <property type="match status" value="1"/>
</dbReference>
<dbReference type="Gene3D" id="3.40.50.300">
    <property type="entry name" value="P-loop containing nucleotide triphosphate hydrolases"/>
    <property type="match status" value="1"/>
</dbReference>
<dbReference type="InterPro" id="IPR002078">
    <property type="entry name" value="Sigma_54_int"/>
</dbReference>
<keyword evidence="4" id="KW-0238">DNA-binding</keyword>
<dbReference type="Pfam" id="PF00158">
    <property type="entry name" value="Sigma54_activat"/>
    <property type="match status" value="1"/>
</dbReference>
<reference evidence="7" key="1">
    <citation type="submission" date="2020-07" db="EMBL/GenBank/DDBJ databases">
        <title>Genomic analysis of a strain of Sedimentibacter Hydroxybenzoicus DSM7310.</title>
        <authorList>
            <person name="Ma S."/>
        </authorList>
    </citation>
    <scope>NUCLEOTIDE SEQUENCE</scope>
    <source>
        <strain evidence="7">DSM 7310</strain>
    </source>
</reference>
<evidence type="ECO:0000256" key="3">
    <source>
        <dbReference type="ARBA" id="ARBA00023015"/>
    </source>
</evidence>
<keyword evidence="5" id="KW-0804">Transcription</keyword>
<comment type="caution">
    <text evidence="7">The sequence shown here is derived from an EMBL/GenBank/DDBJ whole genome shotgun (WGS) entry which is preliminary data.</text>
</comment>
<gene>
    <name evidence="7" type="ORF">HZF24_07570</name>
</gene>
<keyword evidence="1" id="KW-0547">Nucleotide-binding</keyword>
<dbReference type="GO" id="GO:0005524">
    <property type="term" value="F:ATP binding"/>
    <property type="evidence" value="ECO:0007669"/>
    <property type="project" value="UniProtKB-KW"/>
</dbReference>
<name>A0A974BIV0_SEDHY</name>
<dbReference type="InterPro" id="IPR003593">
    <property type="entry name" value="AAA+_ATPase"/>
</dbReference>
<protein>
    <submittedName>
        <fullName evidence="7">Sigma 54-interacting transcriptional regulator</fullName>
    </submittedName>
</protein>
<sequence>MELMKNLFNNKGYIDGITIIDLEGEILFTAKFNNKLNSKADENYEVVGKNFLEVYENLDENTSSTYQSMIHGVPFYVENQTLKSTDRVPIKITSLSIPIKSSSKIVGAIDLSVSEYEKDVKDEIEIDTDLYERNFRSKIAEASSGGKTVNKLDLRESRASFVTENIITDDTRMKELKKYIKVAANCNLPTLISGETGTGKEMFAHAIHNESLRRDKPFIAQNCAAIPENLLESILFGTSKGAFTGAVDNIGLLELAEGGTIFLDEVNSMPSHLQSKLLRVLQDGTFRSIGSKEEKVVDVKVIAAINEDPVMAIEKGTMRKDIYYRLSAISFNIPPLRERKDDIPLLTSYIVSKYNKTFNKNIKYVSTNLYKKLYEYDWPGNVRELENVLIYGLSMVNSTSESLDFSDIEGKFNYMLNINNESNIKLEPLVTMVDKYESAIIEKVLINTGYNVTKAANILKIPRQTLQRKSKKFNLI</sequence>
<dbReference type="PANTHER" id="PTHR32071">
    <property type="entry name" value="TRANSCRIPTIONAL REGULATORY PROTEIN"/>
    <property type="match status" value="1"/>
</dbReference>
<feature type="domain" description="Sigma-54 factor interaction" evidence="6">
    <location>
        <begin position="166"/>
        <end position="394"/>
    </location>
</feature>
<dbReference type="PANTHER" id="PTHR32071:SF74">
    <property type="entry name" value="TRANSCRIPTIONAL ACTIVATOR ROCR"/>
    <property type="match status" value="1"/>
</dbReference>
<dbReference type="InterPro" id="IPR058031">
    <property type="entry name" value="AAA_lid_NorR"/>
</dbReference>
<evidence type="ECO:0000256" key="4">
    <source>
        <dbReference type="ARBA" id="ARBA00023125"/>
    </source>
</evidence>
<proteinExistence type="predicted"/>
<dbReference type="Gene3D" id="1.10.10.60">
    <property type="entry name" value="Homeodomain-like"/>
    <property type="match status" value="1"/>
</dbReference>
<dbReference type="Proteomes" id="UP000611629">
    <property type="component" value="Unassembled WGS sequence"/>
</dbReference>
<dbReference type="InterPro" id="IPR025944">
    <property type="entry name" value="Sigma_54_int_dom_CS"/>
</dbReference>
<dbReference type="InterPro" id="IPR027417">
    <property type="entry name" value="P-loop_NTPase"/>
</dbReference>
<dbReference type="GO" id="GO:0043565">
    <property type="term" value="F:sequence-specific DNA binding"/>
    <property type="evidence" value="ECO:0007669"/>
    <property type="project" value="InterPro"/>
</dbReference>
<dbReference type="FunFam" id="3.40.50.300:FF:000006">
    <property type="entry name" value="DNA-binding transcriptional regulator NtrC"/>
    <property type="match status" value="1"/>
</dbReference>
<keyword evidence="8" id="KW-1185">Reference proteome</keyword>
<dbReference type="SUPFAM" id="SSF46689">
    <property type="entry name" value="Homeodomain-like"/>
    <property type="match status" value="1"/>
</dbReference>
<accession>A0A974BIV0</accession>
<dbReference type="InterPro" id="IPR009057">
    <property type="entry name" value="Homeodomain-like_sf"/>
</dbReference>
<evidence type="ECO:0000313" key="8">
    <source>
        <dbReference type="Proteomes" id="UP000611629"/>
    </source>
</evidence>
<dbReference type="InterPro" id="IPR025943">
    <property type="entry name" value="Sigma_54_int_dom_ATP-bd_2"/>
</dbReference>
<evidence type="ECO:0000313" key="7">
    <source>
        <dbReference type="EMBL" id="NYB73999.1"/>
    </source>
</evidence>
<evidence type="ECO:0000259" key="6">
    <source>
        <dbReference type="PROSITE" id="PS50045"/>
    </source>
</evidence>
<organism evidence="7 8">
    <name type="scientific">Sedimentibacter hydroxybenzoicus DSM 7310</name>
    <dbReference type="NCBI Taxonomy" id="1123245"/>
    <lineage>
        <taxon>Bacteria</taxon>
        <taxon>Bacillati</taxon>
        <taxon>Bacillota</taxon>
        <taxon>Tissierellia</taxon>
        <taxon>Sedimentibacter</taxon>
    </lineage>
</organism>
<dbReference type="CDD" id="cd00009">
    <property type="entry name" value="AAA"/>
    <property type="match status" value="1"/>
</dbReference>
<dbReference type="AlphaFoldDB" id="A0A974BIV0"/>
<dbReference type="Pfam" id="PF25601">
    <property type="entry name" value="AAA_lid_14"/>
    <property type="match status" value="1"/>
</dbReference>
<dbReference type="Pfam" id="PF02954">
    <property type="entry name" value="HTH_8"/>
    <property type="match status" value="1"/>
</dbReference>
<keyword evidence="3" id="KW-0805">Transcription regulation</keyword>
<dbReference type="SUPFAM" id="SSF52540">
    <property type="entry name" value="P-loop containing nucleoside triphosphate hydrolases"/>
    <property type="match status" value="1"/>
</dbReference>
<dbReference type="PRINTS" id="PR01590">
    <property type="entry name" value="HTHFIS"/>
</dbReference>
<keyword evidence="2" id="KW-0067">ATP-binding</keyword>